<dbReference type="RefSeq" id="WP_253530695.1">
    <property type="nucleotide sequence ID" value="NZ_JAMZEL010000009.1"/>
</dbReference>
<name>A0ABT1FST3_9BACT</name>
<reference evidence="1 2" key="1">
    <citation type="submission" date="2022-06" db="EMBL/GenBank/DDBJ databases">
        <title>Runella sp. S5 genome sequencing.</title>
        <authorList>
            <person name="Park S."/>
        </authorList>
    </citation>
    <scope>NUCLEOTIDE SEQUENCE [LARGE SCALE GENOMIC DNA]</scope>
    <source>
        <strain evidence="1 2">S5</strain>
    </source>
</reference>
<dbReference type="EMBL" id="JAMZEL010000009">
    <property type="protein sequence ID" value="MCP1384822.1"/>
    <property type="molecule type" value="Genomic_DNA"/>
</dbReference>
<keyword evidence="2" id="KW-1185">Reference proteome</keyword>
<protein>
    <submittedName>
        <fullName evidence="1">Uncharacterized protein</fullName>
    </submittedName>
</protein>
<accession>A0ABT1FST3</accession>
<evidence type="ECO:0000313" key="1">
    <source>
        <dbReference type="EMBL" id="MCP1384822.1"/>
    </source>
</evidence>
<dbReference type="Proteomes" id="UP001204772">
    <property type="component" value="Unassembled WGS sequence"/>
</dbReference>
<evidence type="ECO:0000313" key="2">
    <source>
        <dbReference type="Proteomes" id="UP001204772"/>
    </source>
</evidence>
<organism evidence="1 2">
    <name type="scientific">Runella salmonicolor</name>
    <dbReference type="NCBI Taxonomy" id="2950278"/>
    <lineage>
        <taxon>Bacteria</taxon>
        <taxon>Pseudomonadati</taxon>
        <taxon>Bacteroidota</taxon>
        <taxon>Cytophagia</taxon>
        <taxon>Cytophagales</taxon>
        <taxon>Spirosomataceae</taxon>
        <taxon>Runella</taxon>
    </lineage>
</organism>
<sequence length="77" mass="9311">MLVHDNVFDELPVELKDIVDNYNAQEIIEFFEDFELYIETMGFKQDLNREFWLKQHHIFFLFKRAVRVLGELEAIGC</sequence>
<proteinExistence type="predicted"/>
<gene>
    <name evidence="1" type="ORF">NCI00_20470</name>
</gene>
<comment type="caution">
    <text evidence="1">The sequence shown here is derived from an EMBL/GenBank/DDBJ whole genome shotgun (WGS) entry which is preliminary data.</text>
</comment>